<comment type="caution">
    <text evidence="6">The sequence shown here is derived from an EMBL/GenBank/DDBJ whole genome shotgun (WGS) entry which is preliminary data.</text>
</comment>
<dbReference type="EC" id="5.2.1.8" evidence="2"/>
<dbReference type="PANTHER" id="PTHR43811">
    <property type="entry name" value="FKBP-TYPE PEPTIDYL-PROLYL CIS-TRANS ISOMERASE FKPA"/>
    <property type="match status" value="1"/>
</dbReference>
<organism evidence="6">
    <name type="scientific">bioreactor metagenome</name>
    <dbReference type="NCBI Taxonomy" id="1076179"/>
    <lineage>
        <taxon>unclassified sequences</taxon>
        <taxon>metagenomes</taxon>
        <taxon>ecological metagenomes</taxon>
    </lineage>
</organism>
<dbReference type="PANTHER" id="PTHR43811:SF19">
    <property type="entry name" value="39 KDA FK506-BINDING NUCLEAR PROTEIN"/>
    <property type="match status" value="1"/>
</dbReference>
<dbReference type="PROSITE" id="PS50059">
    <property type="entry name" value="FKBP_PPIASE"/>
    <property type="match status" value="1"/>
</dbReference>
<evidence type="ECO:0000256" key="1">
    <source>
        <dbReference type="ARBA" id="ARBA00000971"/>
    </source>
</evidence>
<comment type="catalytic activity">
    <reaction evidence="1">
        <text>[protein]-peptidylproline (omega=180) = [protein]-peptidylproline (omega=0)</text>
        <dbReference type="Rhea" id="RHEA:16237"/>
        <dbReference type="Rhea" id="RHEA-COMP:10747"/>
        <dbReference type="Rhea" id="RHEA-COMP:10748"/>
        <dbReference type="ChEBI" id="CHEBI:83833"/>
        <dbReference type="ChEBI" id="CHEBI:83834"/>
        <dbReference type="EC" id="5.2.1.8"/>
    </reaction>
</comment>
<keyword evidence="3" id="KW-0697">Rotamase</keyword>
<dbReference type="InterPro" id="IPR001179">
    <property type="entry name" value="PPIase_FKBP_dom"/>
</dbReference>
<dbReference type="SUPFAM" id="SSF54534">
    <property type="entry name" value="FKBP-like"/>
    <property type="match status" value="1"/>
</dbReference>
<reference evidence="6" key="1">
    <citation type="submission" date="2019-08" db="EMBL/GenBank/DDBJ databases">
        <authorList>
            <person name="Kucharzyk K."/>
            <person name="Murdoch R.W."/>
            <person name="Higgins S."/>
            <person name="Loffler F."/>
        </authorList>
    </citation>
    <scope>NUCLEOTIDE SEQUENCE</scope>
</reference>
<feature type="domain" description="PPIase FKBP-type" evidence="5">
    <location>
        <begin position="74"/>
        <end position="154"/>
    </location>
</feature>
<dbReference type="EMBL" id="VSSQ01000195">
    <property type="protein sequence ID" value="MPL84853.1"/>
    <property type="molecule type" value="Genomic_DNA"/>
</dbReference>
<evidence type="ECO:0000313" key="6">
    <source>
        <dbReference type="EMBL" id="MPL84853.1"/>
    </source>
</evidence>
<proteinExistence type="predicted"/>
<evidence type="ECO:0000256" key="2">
    <source>
        <dbReference type="ARBA" id="ARBA00013194"/>
    </source>
</evidence>
<dbReference type="InterPro" id="IPR046357">
    <property type="entry name" value="PPIase_dom_sf"/>
</dbReference>
<accession>A0A644V1S8</accession>
<dbReference type="GO" id="GO:0003755">
    <property type="term" value="F:peptidyl-prolyl cis-trans isomerase activity"/>
    <property type="evidence" value="ECO:0007669"/>
    <property type="project" value="UniProtKB-KW"/>
</dbReference>
<evidence type="ECO:0000259" key="5">
    <source>
        <dbReference type="PROSITE" id="PS50059"/>
    </source>
</evidence>
<sequence>MKYLNYHKHNLLLIILLSAVSVLSSCKKEEDIDAIDDQIIRDYLAANKLEADKTASGLYYITEVAGTEQYPTLSNEVRVQYKGYYTDGEVFDANTLTFPLSGVISGWQEGLQKFGKGGKGKLLIPSRLGYGSNPPAGIRPDAVLIFNIYLIDIK</sequence>
<dbReference type="PROSITE" id="PS51257">
    <property type="entry name" value="PROKAR_LIPOPROTEIN"/>
    <property type="match status" value="1"/>
</dbReference>
<name>A0A644V1S8_9ZZZZ</name>
<dbReference type="AlphaFoldDB" id="A0A644V1S8"/>
<dbReference type="Gene3D" id="3.10.50.40">
    <property type="match status" value="1"/>
</dbReference>
<gene>
    <name evidence="6" type="ORF">SDC9_30818</name>
</gene>
<keyword evidence="4" id="KW-0413">Isomerase</keyword>
<protein>
    <recommendedName>
        <fullName evidence="2">peptidylprolyl isomerase</fullName>
        <ecNumber evidence="2">5.2.1.8</ecNumber>
    </recommendedName>
</protein>
<dbReference type="Pfam" id="PF00254">
    <property type="entry name" value="FKBP_C"/>
    <property type="match status" value="1"/>
</dbReference>
<evidence type="ECO:0000256" key="4">
    <source>
        <dbReference type="ARBA" id="ARBA00023235"/>
    </source>
</evidence>
<evidence type="ECO:0000256" key="3">
    <source>
        <dbReference type="ARBA" id="ARBA00023110"/>
    </source>
</evidence>